<keyword evidence="2" id="KW-1185">Reference proteome</keyword>
<dbReference type="Proteomes" id="UP001283361">
    <property type="component" value="Unassembled WGS sequence"/>
</dbReference>
<name>A0AAE1ATM2_9GAST</name>
<protein>
    <submittedName>
        <fullName evidence="1">Uncharacterized protein</fullName>
    </submittedName>
</protein>
<sequence length="91" mass="10489">MWGRVQTRVEVGRKRKINHRKLFKDGREPSVCLATTAAHNMTCIQGQTIMSKHRGRFRNDCPQASANIARHQKTYIDLVDCQDLASHHKHP</sequence>
<comment type="caution">
    <text evidence="1">The sequence shown here is derived from an EMBL/GenBank/DDBJ whole genome shotgun (WGS) entry which is preliminary data.</text>
</comment>
<dbReference type="EMBL" id="JAWDGP010001217">
    <property type="protein sequence ID" value="KAK3793549.1"/>
    <property type="molecule type" value="Genomic_DNA"/>
</dbReference>
<reference evidence="1" key="1">
    <citation type="journal article" date="2023" name="G3 (Bethesda)">
        <title>A reference genome for the long-term kleptoplast-retaining sea slug Elysia crispata morphotype clarki.</title>
        <authorList>
            <person name="Eastman K.E."/>
            <person name="Pendleton A.L."/>
            <person name="Shaikh M.A."/>
            <person name="Suttiyut T."/>
            <person name="Ogas R."/>
            <person name="Tomko P."/>
            <person name="Gavelis G."/>
            <person name="Widhalm J.R."/>
            <person name="Wisecaver J.H."/>
        </authorList>
    </citation>
    <scope>NUCLEOTIDE SEQUENCE</scope>
    <source>
        <strain evidence="1">ECLA1</strain>
    </source>
</reference>
<gene>
    <name evidence="1" type="ORF">RRG08_023866</name>
</gene>
<accession>A0AAE1ATM2</accession>
<evidence type="ECO:0000313" key="2">
    <source>
        <dbReference type="Proteomes" id="UP001283361"/>
    </source>
</evidence>
<proteinExistence type="predicted"/>
<dbReference type="AlphaFoldDB" id="A0AAE1ATM2"/>
<evidence type="ECO:0000313" key="1">
    <source>
        <dbReference type="EMBL" id="KAK3793549.1"/>
    </source>
</evidence>
<organism evidence="1 2">
    <name type="scientific">Elysia crispata</name>
    <name type="common">lettuce slug</name>
    <dbReference type="NCBI Taxonomy" id="231223"/>
    <lineage>
        <taxon>Eukaryota</taxon>
        <taxon>Metazoa</taxon>
        <taxon>Spiralia</taxon>
        <taxon>Lophotrochozoa</taxon>
        <taxon>Mollusca</taxon>
        <taxon>Gastropoda</taxon>
        <taxon>Heterobranchia</taxon>
        <taxon>Euthyneura</taxon>
        <taxon>Panpulmonata</taxon>
        <taxon>Sacoglossa</taxon>
        <taxon>Placobranchoidea</taxon>
        <taxon>Plakobranchidae</taxon>
        <taxon>Elysia</taxon>
    </lineage>
</organism>